<keyword evidence="2" id="KW-0963">Cytoplasm</keyword>
<dbReference type="PANTHER" id="PTHR21043">
    <property type="entry name" value="IOJAP SUPERFAMILY ORTHOLOG"/>
    <property type="match status" value="1"/>
</dbReference>
<keyword evidence="4" id="KW-1185">Reference proteome</keyword>
<protein>
    <recommendedName>
        <fullName evidence="2">Ribosomal silencing factor RsfS</fullName>
    </recommendedName>
</protein>
<evidence type="ECO:0000313" key="4">
    <source>
        <dbReference type="Proteomes" id="UP000197025"/>
    </source>
</evidence>
<dbReference type="GO" id="GO:0042256">
    <property type="term" value="P:cytosolic ribosome assembly"/>
    <property type="evidence" value="ECO:0007669"/>
    <property type="project" value="UniProtKB-UniRule"/>
</dbReference>
<dbReference type="GO" id="GO:0043023">
    <property type="term" value="F:ribosomal large subunit binding"/>
    <property type="evidence" value="ECO:0007669"/>
    <property type="project" value="TreeGrafter"/>
</dbReference>
<sequence length="132" mass="14436">MGTDPEGSSILDPGGGSLNTLDLAHRIVDAILDKKGMDVVLMDIRSRATFADYFIICTGTSERQLKAIVEGIAEATARGYQVDPARVEGDPASGWVLMDYGDIIVHVFAPPQRRYYDLESLWRGAPILVRAQ</sequence>
<dbReference type="Pfam" id="PF02410">
    <property type="entry name" value="RsfS"/>
    <property type="match status" value="1"/>
</dbReference>
<dbReference type="HAMAP" id="MF_01477">
    <property type="entry name" value="Iojap_RsfS"/>
    <property type="match status" value="1"/>
</dbReference>
<comment type="similarity">
    <text evidence="1 2">Belongs to the Iojap/RsfS family.</text>
</comment>
<reference evidence="4" key="1">
    <citation type="submission" date="2017-06" db="EMBL/GenBank/DDBJ databases">
        <authorList>
            <person name="Varghese N."/>
            <person name="Submissions S."/>
        </authorList>
    </citation>
    <scope>NUCLEOTIDE SEQUENCE [LARGE SCALE GENOMIC DNA]</scope>
    <source>
        <strain evidence="4">JAD2</strain>
    </source>
</reference>
<dbReference type="InterPro" id="IPR043519">
    <property type="entry name" value="NT_sf"/>
</dbReference>
<dbReference type="Proteomes" id="UP000197025">
    <property type="component" value="Unassembled WGS sequence"/>
</dbReference>
<evidence type="ECO:0000313" key="3">
    <source>
        <dbReference type="EMBL" id="SNB67591.1"/>
    </source>
</evidence>
<dbReference type="EMBL" id="FYEK01000032">
    <property type="protein sequence ID" value="SNB67591.1"/>
    <property type="molecule type" value="Genomic_DNA"/>
</dbReference>
<dbReference type="GO" id="GO:0017148">
    <property type="term" value="P:negative regulation of translation"/>
    <property type="evidence" value="ECO:0007669"/>
    <property type="project" value="UniProtKB-UniRule"/>
</dbReference>
<proteinExistence type="inferred from homology"/>
<comment type="subcellular location">
    <subcellularLocation>
        <location evidence="2">Cytoplasm</location>
    </subcellularLocation>
</comment>
<accession>A0A212R642</accession>
<dbReference type="AlphaFoldDB" id="A0A212R642"/>
<evidence type="ECO:0000256" key="1">
    <source>
        <dbReference type="ARBA" id="ARBA00010574"/>
    </source>
</evidence>
<gene>
    <name evidence="2" type="primary">rsfS</name>
    <name evidence="3" type="ORF">SAMN02746019_00013570</name>
</gene>
<comment type="subunit">
    <text evidence="2">Interacts with ribosomal protein uL14 (rplN).</text>
</comment>
<dbReference type="GO" id="GO:0005737">
    <property type="term" value="C:cytoplasm"/>
    <property type="evidence" value="ECO:0007669"/>
    <property type="project" value="UniProtKB-SubCell"/>
</dbReference>
<keyword evidence="2" id="KW-0678">Repressor</keyword>
<dbReference type="InParanoid" id="A0A212R642"/>
<dbReference type="RefSeq" id="WP_200808151.1">
    <property type="nucleotide sequence ID" value="NZ_FYEK01000032.1"/>
</dbReference>
<evidence type="ECO:0000256" key="2">
    <source>
        <dbReference type="HAMAP-Rule" id="MF_01477"/>
    </source>
</evidence>
<organism evidence="3 4">
    <name type="scientific">Thermoflexus hugenholtzii JAD2</name>
    <dbReference type="NCBI Taxonomy" id="877466"/>
    <lineage>
        <taxon>Bacteria</taxon>
        <taxon>Bacillati</taxon>
        <taxon>Chloroflexota</taxon>
        <taxon>Thermoflexia</taxon>
        <taxon>Thermoflexales</taxon>
        <taxon>Thermoflexaceae</taxon>
        <taxon>Thermoflexus</taxon>
    </lineage>
</organism>
<dbReference type="InterPro" id="IPR004394">
    <property type="entry name" value="Iojap/RsfS/C7orf30"/>
</dbReference>
<dbReference type="SUPFAM" id="SSF81301">
    <property type="entry name" value="Nucleotidyltransferase"/>
    <property type="match status" value="1"/>
</dbReference>
<dbReference type="NCBIfam" id="TIGR00090">
    <property type="entry name" value="rsfS_iojap_ybeB"/>
    <property type="match status" value="1"/>
</dbReference>
<dbReference type="PANTHER" id="PTHR21043:SF0">
    <property type="entry name" value="MITOCHONDRIAL ASSEMBLY OF RIBOSOMAL LARGE SUBUNIT PROTEIN 1"/>
    <property type="match status" value="1"/>
</dbReference>
<keyword evidence="2" id="KW-0810">Translation regulation</keyword>
<comment type="function">
    <text evidence="2">Functions as a ribosomal silencing factor. Interacts with ribosomal protein uL14 (rplN), blocking formation of intersubunit bridge B8. Prevents association of the 30S and 50S ribosomal subunits and the formation of functional ribosomes, thus repressing translation.</text>
</comment>
<dbReference type="GO" id="GO:0090071">
    <property type="term" value="P:negative regulation of ribosome biogenesis"/>
    <property type="evidence" value="ECO:0007669"/>
    <property type="project" value="UniProtKB-UniRule"/>
</dbReference>
<name>A0A212R642_9CHLR</name>
<dbReference type="FunCoup" id="A0A212R642">
    <property type="interactions" value="320"/>
</dbReference>
<dbReference type="Gene3D" id="3.30.460.10">
    <property type="entry name" value="Beta Polymerase, domain 2"/>
    <property type="match status" value="1"/>
</dbReference>